<proteinExistence type="predicted"/>
<protein>
    <submittedName>
        <fullName evidence="1">Uncharacterized protein</fullName>
    </submittedName>
</protein>
<sequence length="42" mass="4877">MLQITFNFALTIIKVRLEIVKGKMNAILLSFDNVKDVHFKNI</sequence>
<reference evidence="1 2" key="1">
    <citation type="submission" date="2016-11" db="EMBL/GenBank/DDBJ databases">
        <authorList>
            <person name="Manzoor S."/>
        </authorList>
    </citation>
    <scope>NUCLEOTIDE SEQUENCE [LARGE SCALE GENOMIC DNA]</scope>
    <source>
        <strain evidence="1">Clostridium ultunense strain Esp</strain>
    </source>
</reference>
<evidence type="ECO:0000313" key="1">
    <source>
        <dbReference type="EMBL" id="SHD78651.1"/>
    </source>
</evidence>
<keyword evidence="2" id="KW-1185">Reference proteome</keyword>
<gene>
    <name evidence="1" type="ORF">CUESP1_3328</name>
</gene>
<dbReference type="AlphaFoldDB" id="A0A1M4PT75"/>
<dbReference type="Proteomes" id="UP000245423">
    <property type="component" value="Chromosome 1"/>
</dbReference>
<evidence type="ECO:0000313" key="2">
    <source>
        <dbReference type="Proteomes" id="UP000245423"/>
    </source>
</evidence>
<organism evidence="1 2">
    <name type="scientific">[Clostridium] ultunense Esp</name>
    <dbReference type="NCBI Taxonomy" id="1288971"/>
    <lineage>
        <taxon>Bacteria</taxon>
        <taxon>Bacillati</taxon>
        <taxon>Bacillota</taxon>
        <taxon>Tissierellia</taxon>
        <taxon>Tissierellales</taxon>
        <taxon>Tepidimicrobiaceae</taxon>
        <taxon>Schnuerera</taxon>
    </lineage>
</organism>
<accession>A0A1M4PT75</accession>
<dbReference type="EMBL" id="LT669839">
    <property type="protein sequence ID" value="SHD78651.1"/>
    <property type="molecule type" value="Genomic_DNA"/>
</dbReference>
<name>A0A1M4PT75_9FIRM</name>